<proteinExistence type="predicted"/>
<evidence type="ECO:0000313" key="2">
    <source>
        <dbReference type="Proteomes" id="UP000689195"/>
    </source>
</evidence>
<dbReference type="Proteomes" id="UP000689195">
    <property type="component" value="Unassembled WGS sequence"/>
</dbReference>
<gene>
    <name evidence="1" type="ORF">PPENT_87.1.T1190177</name>
</gene>
<dbReference type="AlphaFoldDB" id="A0A8S1XCI8"/>
<keyword evidence="2" id="KW-1185">Reference proteome</keyword>
<dbReference type="EMBL" id="CAJJDO010000119">
    <property type="protein sequence ID" value="CAD8198790.1"/>
    <property type="molecule type" value="Genomic_DNA"/>
</dbReference>
<sequence length="137" mass="15390">MINKGLRVQKIQHVKHSSQGNELLFLIGQSIREQGIQQWTAQLMELRVKHDQSVKSFGKADTYAEMGLTALMISISTGGVKCNRLGYLGIESGMDLGVAAGPIRVVIGDFCFRQPHRRISKMMKFCSNYKQNKQIYG</sequence>
<organism evidence="1 2">
    <name type="scientific">Paramecium pentaurelia</name>
    <dbReference type="NCBI Taxonomy" id="43138"/>
    <lineage>
        <taxon>Eukaryota</taxon>
        <taxon>Sar</taxon>
        <taxon>Alveolata</taxon>
        <taxon>Ciliophora</taxon>
        <taxon>Intramacronucleata</taxon>
        <taxon>Oligohymenophorea</taxon>
        <taxon>Peniculida</taxon>
        <taxon>Parameciidae</taxon>
        <taxon>Paramecium</taxon>
    </lineage>
</organism>
<protein>
    <submittedName>
        <fullName evidence="1">Uncharacterized protein</fullName>
    </submittedName>
</protein>
<comment type="caution">
    <text evidence="1">The sequence shown here is derived from an EMBL/GenBank/DDBJ whole genome shotgun (WGS) entry which is preliminary data.</text>
</comment>
<reference evidence="1" key="1">
    <citation type="submission" date="2021-01" db="EMBL/GenBank/DDBJ databases">
        <authorList>
            <consortium name="Genoscope - CEA"/>
            <person name="William W."/>
        </authorList>
    </citation>
    <scope>NUCLEOTIDE SEQUENCE</scope>
</reference>
<accession>A0A8S1XCI8</accession>
<name>A0A8S1XCI8_9CILI</name>
<evidence type="ECO:0000313" key="1">
    <source>
        <dbReference type="EMBL" id="CAD8198790.1"/>
    </source>
</evidence>